<dbReference type="Proteomes" id="UP000005113">
    <property type="component" value="Unassembled WGS sequence"/>
</dbReference>
<accession>J1I8M7</accession>
<reference evidence="2" key="1">
    <citation type="journal article" date="2012" name="Stand. Genomic Sci.">
        <title>Permanent draft genome sequence of the gliding predator Saprospira grandis strain Sa g1 (= HR1).</title>
        <authorList>
            <person name="Mavromatis K."/>
            <person name="Chertkov O."/>
            <person name="Lapidus A."/>
            <person name="Nolan M."/>
            <person name="Lucas S."/>
            <person name="Tice H."/>
            <person name="Del Rio T.G."/>
            <person name="Cheng J.F."/>
            <person name="Han C."/>
            <person name="Tapia R."/>
            <person name="Bruce D."/>
            <person name="Goodwin L.A."/>
            <person name="Pitluck S."/>
            <person name="Huntemann M."/>
            <person name="Liolios K."/>
            <person name="Pagani I."/>
            <person name="Ivanova N."/>
            <person name="Mikhailova N."/>
            <person name="Pati A."/>
            <person name="Chen A."/>
            <person name="Palaniappan K."/>
            <person name="Land M."/>
            <person name="Brambilla E.M."/>
            <person name="Rohde M."/>
            <person name="Spring S."/>
            <person name="Goker M."/>
            <person name="Detter J.C."/>
            <person name="Bristow J."/>
            <person name="Eisen J.A."/>
            <person name="Markowitz V."/>
            <person name="Hugenholtz P."/>
            <person name="Kyrpides N.C."/>
            <person name="Klenk H.P."/>
            <person name="Woyke T."/>
        </authorList>
    </citation>
    <scope>NUCLEOTIDE SEQUENCE [LARGE SCALE GENOMIC DNA]</scope>
    <source>
        <strain evidence="2">DSM 2844</strain>
    </source>
</reference>
<dbReference type="AlphaFoldDB" id="J1I8M7"/>
<dbReference type="EMBL" id="JH719941">
    <property type="protein sequence ID" value="EJF55200.1"/>
    <property type="molecule type" value="Genomic_DNA"/>
</dbReference>
<dbReference type="HOGENOM" id="CLU_2976711_0_0_10"/>
<sequence>MYKVFWGLRCGFALRRYVSQLAIRSALRQLRWLGLAFGHCCTSLGQITVLRFGPKIYN</sequence>
<gene>
    <name evidence="1" type="ORF">SapgrDRAFT_3568</name>
</gene>
<evidence type="ECO:0000313" key="1">
    <source>
        <dbReference type="EMBL" id="EJF55200.1"/>
    </source>
</evidence>
<name>J1I8M7_9BACT</name>
<protein>
    <submittedName>
        <fullName evidence="1">Uncharacterized protein</fullName>
    </submittedName>
</protein>
<proteinExistence type="predicted"/>
<organism evidence="1 2">
    <name type="scientific">Saprospira grandis DSM 2844</name>
    <dbReference type="NCBI Taxonomy" id="694433"/>
    <lineage>
        <taxon>Bacteria</taxon>
        <taxon>Pseudomonadati</taxon>
        <taxon>Bacteroidota</taxon>
        <taxon>Saprospiria</taxon>
        <taxon>Saprospirales</taxon>
        <taxon>Saprospiraceae</taxon>
        <taxon>Saprospira</taxon>
    </lineage>
</organism>
<evidence type="ECO:0000313" key="2">
    <source>
        <dbReference type="Proteomes" id="UP000005113"/>
    </source>
</evidence>